<evidence type="ECO:0000313" key="2">
    <source>
        <dbReference type="Proteomes" id="UP000595095"/>
    </source>
</evidence>
<dbReference type="Proteomes" id="UP000595095">
    <property type="component" value="Chromosome"/>
</dbReference>
<dbReference type="PIRSF" id="PIRSF007028">
    <property type="entry name" value="UCP007028"/>
    <property type="match status" value="1"/>
</dbReference>
<protein>
    <submittedName>
        <fullName evidence="1">DUF1428 domain-containing protein</fullName>
    </submittedName>
</protein>
<dbReference type="InterPro" id="IPR011008">
    <property type="entry name" value="Dimeric_a/b-barrel"/>
</dbReference>
<name>A0A7S9DV46_9ALTE</name>
<keyword evidence="2" id="KW-1185">Reference proteome</keyword>
<accession>A0A7S9DV46</accession>
<organism evidence="1 2">
    <name type="scientific">Salinimonas marina</name>
    <dbReference type="NCBI Taxonomy" id="2785918"/>
    <lineage>
        <taxon>Bacteria</taxon>
        <taxon>Pseudomonadati</taxon>
        <taxon>Pseudomonadota</taxon>
        <taxon>Gammaproteobacteria</taxon>
        <taxon>Alteromonadales</taxon>
        <taxon>Alteromonadaceae</taxon>
        <taxon>Alteromonas/Salinimonas group</taxon>
        <taxon>Salinimonas</taxon>
    </lineage>
</organism>
<dbReference type="Pfam" id="PF07237">
    <property type="entry name" value="DUF1428"/>
    <property type="match status" value="1"/>
</dbReference>
<evidence type="ECO:0000313" key="1">
    <source>
        <dbReference type="EMBL" id="QPG04494.1"/>
    </source>
</evidence>
<gene>
    <name evidence="1" type="ORF">IT774_09570</name>
</gene>
<dbReference type="AlphaFoldDB" id="A0A7S9DV46"/>
<reference evidence="1 2" key="1">
    <citation type="submission" date="2020-11" db="EMBL/GenBank/DDBJ databases">
        <title>Complete genome sequence for Salinimonas sp. strain G2-b.</title>
        <authorList>
            <person name="Park S.-J."/>
        </authorList>
    </citation>
    <scope>NUCLEOTIDE SEQUENCE [LARGE SCALE GENOMIC DNA]</scope>
    <source>
        <strain evidence="1 2">G2-b</strain>
    </source>
</reference>
<sequence>MTQYIDGFVLPVPRKHLDEYASVAGQVAKIWKEYGALAYFEFVGDDLTLTGTRSFLEVIDVKENEVIVFGWTLFPTKQTRDRANAKVPNDPRMTDLVSPLTNSERVIFDAQRMVFGGFRSLLPAPEQNAG</sequence>
<dbReference type="SUPFAM" id="SSF54909">
    <property type="entry name" value="Dimeric alpha+beta barrel"/>
    <property type="match status" value="1"/>
</dbReference>
<dbReference type="Gene3D" id="3.30.70.100">
    <property type="match status" value="1"/>
</dbReference>
<dbReference type="InterPro" id="IPR009874">
    <property type="entry name" value="DUF1428"/>
</dbReference>
<dbReference type="RefSeq" id="WP_195809588.1">
    <property type="nucleotide sequence ID" value="NZ_CP064795.1"/>
</dbReference>
<proteinExistence type="predicted"/>
<dbReference type="KEGG" id="smaa:IT774_09570"/>
<dbReference type="EMBL" id="CP064795">
    <property type="protein sequence ID" value="QPG04494.1"/>
    <property type="molecule type" value="Genomic_DNA"/>
</dbReference>